<dbReference type="SMART" id="SM00320">
    <property type="entry name" value="WD40"/>
    <property type="match status" value="5"/>
</dbReference>
<dbReference type="InterPro" id="IPR015943">
    <property type="entry name" value="WD40/YVTN_repeat-like_dom_sf"/>
</dbReference>
<dbReference type="GO" id="GO:0006325">
    <property type="term" value="P:chromatin organization"/>
    <property type="evidence" value="ECO:0007669"/>
    <property type="project" value="UniProtKB-KW"/>
</dbReference>
<keyword evidence="1" id="KW-0853">WD repeat</keyword>
<feature type="compositionally biased region" description="Pro residues" evidence="4">
    <location>
        <begin position="187"/>
        <end position="200"/>
    </location>
</feature>
<evidence type="ECO:0000256" key="3">
    <source>
        <dbReference type="ARBA" id="ARBA00022853"/>
    </source>
</evidence>
<evidence type="ECO:0000256" key="2">
    <source>
        <dbReference type="ARBA" id="ARBA00022737"/>
    </source>
</evidence>
<accession>G0V0C6</accession>
<dbReference type="AlphaFoldDB" id="G0V0C6"/>
<name>G0V0C6_TRYCI</name>
<dbReference type="PANTHER" id="PTHR22850">
    <property type="entry name" value="WD40 REPEAT FAMILY"/>
    <property type="match status" value="1"/>
</dbReference>
<sequence>MLWESQPASGGTAEGHENLMPERSPTTTQNEETTYSYTRRFLTWRKHVRDLYQRLVHIDLVWESPAVQLMPYATARAGLLTHTILSCTRTGGQEQAFVQLLSVTTPHSLQFIRDVDTTYCEATGEIGGYGMAPSQTGMRIERRILHDGDPLTVRYMHANPLLIASGSSDGNAYVFDWSRISLNKFPNEPPRPRAPLPPNEPSINATEEERDDYKRRMRALGAIAKDQERWDLRRGAGQHLLALTGSNGSCETLDWSTSEDGTIVAGSLGRVCYWQVANMSKDDPKTVPCTRAYNIDDNNSRVSEVDFSWTEQNSFVVSVESGCVLHGDIRTPELTPLVTLERAATSASISPLDGTSLLLGTSDGEVCYYDLRRINQPVSQVTLHGGPVSSVQWCPHSRHLFCSGGGGNDAMCCVFNATTSRLLFKHAGHTDNVTDVSWDWQEGCEGQLVSVDTNSITLWRPRDLFFVL</sequence>
<dbReference type="Pfam" id="PF12265">
    <property type="entry name" value="CAF1C_H4-bd"/>
    <property type="match status" value="1"/>
</dbReference>
<dbReference type="VEuPathDB" id="TriTrypDB:TcIL3000.11.5010"/>
<keyword evidence="2" id="KW-0677">Repeat</keyword>
<protein>
    <submittedName>
        <fullName evidence="6">Predicted WD40 repeat protein</fullName>
    </submittedName>
</protein>
<feature type="domain" description="Histone-binding protein RBBP4-like N-terminal" evidence="5">
    <location>
        <begin position="40"/>
        <end position="107"/>
    </location>
</feature>
<dbReference type="Pfam" id="PF00400">
    <property type="entry name" value="WD40"/>
    <property type="match status" value="1"/>
</dbReference>
<proteinExistence type="predicted"/>
<keyword evidence="3" id="KW-0156">Chromatin regulator</keyword>
<dbReference type="InterPro" id="IPR050459">
    <property type="entry name" value="WD_repeat_RBAP46/RBAP48/MSI1"/>
</dbReference>
<dbReference type="SUPFAM" id="SSF50978">
    <property type="entry name" value="WD40 repeat-like"/>
    <property type="match status" value="1"/>
</dbReference>
<organism evidence="6">
    <name type="scientific">Trypanosoma congolense (strain IL3000)</name>
    <dbReference type="NCBI Taxonomy" id="1068625"/>
    <lineage>
        <taxon>Eukaryota</taxon>
        <taxon>Discoba</taxon>
        <taxon>Euglenozoa</taxon>
        <taxon>Kinetoplastea</taxon>
        <taxon>Metakinetoplastina</taxon>
        <taxon>Trypanosomatida</taxon>
        <taxon>Trypanosomatidae</taxon>
        <taxon>Trypanosoma</taxon>
        <taxon>Nannomonas</taxon>
    </lineage>
</organism>
<dbReference type="EMBL" id="HE575324">
    <property type="protein sequence ID" value="CCC95096.1"/>
    <property type="molecule type" value="Genomic_DNA"/>
</dbReference>
<dbReference type="InterPro" id="IPR036322">
    <property type="entry name" value="WD40_repeat_dom_sf"/>
</dbReference>
<feature type="region of interest" description="Disordered" evidence="4">
    <location>
        <begin position="186"/>
        <end position="211"/>
    </location>
</feature>
<gene>
    <name evidence="6" type="ORF">TCIL3000_11_5010</name>
</gene>
<evidence type="ECO:0000313" key="6">
    <source>
        <dbReference type="EMBL" id="CCC95096.1"/>
    </source>
</evidence>
<dbReference type="InterPro" id="IPR022052">
    <property type="entry name" value="Histone-bd_RBBP4-like_N"/>
</dbReference>
<dbReference type="Gene3D" id="2.130.10.10">
    <property type="entry name" value="YVTN repeat-like/Quinoprotein amine dehydrogenase"/>
    <property type="match status" value="1"/>
</dbReference>
<evidence type="ECO:0000256" key="1">
    <source>
        <dbReference type="ARBA" id="ARBA00022574"/>
    </source>
</evidence>
<evidence type="ECO:0000259" key="5">
    <source>
        <dbReference type="Pfam" id="PF12265"/>
    </source>
</evidence>
<dbReference type="InterPro" id="IPR001680">
    <property type="entry name" value="WD40_rpt"/>
</dbReference>
<evidence type="ECO:0000256" key="4">
    <source>
        <dbReference type="SAM" id="MobiDB-lite"/>
    </source>
</evidence>
<feature type="region of interest" description="Disordered" evidence="4">
    <location>
        <begin position="1"/>
        <end position="32"/>
    </location>
</feature>
<reference evidence="6" key="1">
    <citation type="journal article" date="2012" name="Proc. Natl. Acad. Sci. U.S.A.">
        <title>Antigenic diversity is generated by distinct evolutionary mechanisms in African trypanosome species.</title>
        <authorList>
            <person name="Jackson A.P."/>
            <person name="Berry A."/>
            <person name="Aslett M."/>
            <person name="Allison H.C."/>
            <person name="Burton P."/>
            <person name="Vavrova-Anderson J."/>
            <person name="Brown R."/>
            <person name="Browne H."/>
            <person name="Corton N."/>
            <person name="Hauser H."/>
            <person name="Gamble J."/>
            <person name="Gilderthorp R."/>
            <person name="Marcello L."/>
            <person name="McQuillan J."/>
            <person name="Otto T.D."/>
            <person name="Quail M.A."/>
            <person name="Sanders M.J."/>
            <person name="van Tonder A."/>
            <person name="Ginger M.L."/>
            <person name="Field M.C."/>
            <person name="Barry J.D."/>
            <person name="Hertz-Fowler C."/>
            <person name="Berriman M."/>
        </authorList>
    </citation>
    <scope>NUCLEOTIDE SEQUENCE</scope>
    <source>
        <strain evidence="6">IL3000</strain>
    </source>
</reference>